<keyword evidence="3" id="KW-1185">Reference proteome</keyword>
<gene>
    <name evidence="2" type="ORF">OEZ85_005272</name>
</gene>
<accession>A0ABY8UIF9</accession>
<organism evidence="2 3">
    <name type="scientific">Tetradesmus obliquus</name>
    <name type="common">Green alga</name>
    <name type="synonym">Acutodesmus obliquus</name>
    <dbReference type="NCBI Taxonomy" id="3088"/>
    <lineage>
        <taxon>Eukaryota</taxon>
        <taxon>Viridiplantae</taxon>
        <taxon>Chlorophyta</taxon>
        <taxon>core chlorophytes</taxon>
        <taxon>Chlorophyceae</taxon>
        <taxon>CS clade</taxon>
        <taxon>Sphaeropleales</taxon>
        <taxon>Scenedesmaceae</taxon>
        <taxon>Tetradesmus</taxon>
    </lineage>
</organism>
<name>A0ABY8UIF9_TETOB</name>
<evidence type="ECO:0000256" key="1">
    <source>
        <dbReference type="SAM" id="SignalP"/>
    </source>
</evidence>
<evidence type="ECO:0000313" key="2">
    <source>
        <dbReference type="EMBL" id="WIA20930.1"/>
    </source>
</evidence>
<dbReference type="SUPFAM" id="SSF52743">
    <property type="entry name" value="Subtilisin-like"/>
    <property type="match status" value="1"/>
</dbReference>
<sequence>MPSTPSLMCLSLVLAVFACYNVNVHARGGVDPSGASDDNLNLQLQSPAKSLRRAVAAGNGTEVCPSGLFPGNPEYAAGKGRDGQGVSYGIPMMQADRLAAVAVKGNVLFCLALMGIDETNKDIPKVTGCVPGTPRMPGGPPRDCYPLTGVTIWPGGMTPLSIIGALDNSFGLKGVLPNANVYIYSVYNTSIQLGNLPEPTGTALVAAYQDCEAKLDARKANRISGTPPLNMVVFSDSWPEEEIDVVAAYLKSVTARRNDVTFVGGAYGQYDDNDTWVDVLPMAYPEFVAIASVGPDFESSIGSDPPVNYTAFSAPGQFILWTSTLSDFNLEATSAYGQRINTVTASPLAGVPAEF</sequence>
<evidence type="ECO:0000313" key="3">
    <source>
        <dbReference type="Proteomes" id="UP001244341"/>
    </source>
</evidence>
<protein>
    <recommendedName>
        <fullName evidence="4">Receptor ligand binding region domain-containing protein</fullName>
    </recommendedName>
</protein>
<dbReference type="Proteomes" id="UP001244341">
    <property type="component" value="Chromosome 12b"/>
</dbReference>
<evidence type="ECO:0008006" key="4">
    <source>
        <dbReference type="Google" id="ProtNLM"/>
    </source>
</evidence>
<keyword evidence="1" id="KW-0732">Signal</keyword>
<proteinExistence type="predicted"/>
<feature type="chain" id="PRO_5046055438" description="Receptor ligand binding region domain-containing protein" evidence="1">
    <location>
        <begin position="27"/>
        <end position="355"/>
    </location>
</feature>
<feature type="signal peptide" evidence="1">
    <location>
        <begin position="1"/>
        <end position="26"/>
    </location>
</feature>
<dbReference type="EMBL" id="CP126219">
    <property type="protein sequence ID" value="WIA20930.1"/>
    <property type="molecule type" value="Genomic_DNA"/>
</dbReference>
<reference evidence="2 3" key="1">
    <citation type="submission" date="2023-05" db="EMBL/GenBank/DDBJ databases">
        <title>A 100% complete, gapless, phased diploid assembly of the Scenedesmus obliquus UTEX 3031 genome.</title>
        <authorList>
            <person name="Biondi T.C."/>
            <person name="Hanschen E.R."/>
            <person name="Kwon T."/>
            <person name="Eng W."/>
            <person name="Kruse C.P.S."/>
            <person name="Koehler S.I."/>
            <person name="Kunde Y."/>
            <person name="Gleasner C.D."/>
            <person name="You Mak K.T."/>
            <person name="Polle J."/>
            <person name="Hovde B.T."/>
            <person name="Starkenburg S.R."/>
        </authorList>
    </citation>
    <scope>NUCLEOTIDE SEQUENCE [LARGE SCALE GENOMIC DNA]</scope>
    <source>
        <strain evidence="2 3">DOE0152z</strain>
    </source>
</reference>
<dbReference type="InterPro" id="IPR036852">
    <property type="entry name" value="Peptidase_S8/S53_dom_sf"/>
</dbReference>
<dbReference type="Gene3D" id="3.40.50.200">
    <property type="entry name" value="Peptidase S8/S53 domain"/>
    <property type="match status" value="1"/>
</dbReference>